<keyword evidence="3" id="KW-0732">Signal</keyword>
<dbReference type="CDD" id="cd04848">
    <property type="entry name" value="Peptidases_S8_Autotransporter_serine_protease_like"/>
    <property type="match status" value="1"/>
</dbReference>
<feature type="active site" description="Charge relay system" evidence="6">
    <location>
        <position position="66"/>
    </location>
</feature>
<feature type="active site" description="Charge relay system" evidence="6">
    <location>
        <position position="108"/>
    </location>
</feature>
<evidence type="ECO:0000313" key="8">
    <source>
        <dbReference type="EMBL" id="MXP14499.1"/>
    </source>
</evidence>
<keyword evidence="2 6" id="KW-0645">Protease</keyword>
<feature type="domain" description="Peptidase S8/S53" evidence="7">
    <location>
        <begin position="57"/>
        <end position="329"/>
    </location>
</feature>
<dbReference type="PROSITE" id="PS00138">
    <property type="entry name" value="SUBTILASE_SER"/>
    <property type="match status" value="1"/>
</dbReference>
<evidence type="ECO:0000256" key="4">
    <source>
        <dbReference type="ARBA" id="ARBA00022801"/>
    </source>
</evidence>
<dbReference type="GO" id="GO:0006508">
    <property type="term" value="P:proteolysis"/>
    <property type="evidence" value="ECO:0007669"/>
    <property type="project" value="UniProtKB-KW"/>
</dbReference>
<dbReference type="Proteomes" id="UP000473531">
    <property type="component" value="Unassembled WGS sequence"/>
</dbReference>
<comment type="caution">
    <text evidence="8">The sequence shown here is derived from an EMBL/GenBank/DDBJ whole genome shotgun (WGS) entry which is preliminary data.</text>
</comment>
<keyword evidence="4 6" id="KW-0378">Hydrolase</keyword>
<evidence type="ECO:0000256" key="5">
    <source>
        <dbReference type="ARBA" id="ARBA00022825"/>
    </source>
</evidence>
<dbReference type="PROSITE" id="PS00137">
    <property type="entry name" value="SUBTILASE_HIS"/>
    <property type="match status" value="1"/>
</dbReference>
<evidence type="ECO:0000259" key="7">
    <source>
        <dbReference type="Pfam" id="PF00082"/>
    </source>
</evidence>
<dbReference type="PANTHER" id="PTHR43806:SF11">
    <property type="entry name" value="CEREVISIN-RELATED"/>
    <property type="match status" value="1"/>
</dbReference>
<evidence type="ECO:0000256" key="2">
    <source>
        <dbReference type="ARBA" id="ARBA00022670"/>
    </source>
</evidence>
<dbReference type="AlphaFoldDB" id="A0A6L7GEW2"/>
<protein>
    <submittedName>
        <fullName evidence="8">S8 family serine peptidase</fullName>
    </submittedName>
</protein>
<comment type="similarity">
    <text evidence="1 6">Belongs to the peptidase S8 family.</text>
</comment>
<dbReference type="PANTHER" id="PTHR43806">
    <property type="entry name" value="PEPTIDASE S8"/>
    <property type="match status" value="1"/>
</dbReference>
<feature type="active site" description="Charge relay system" evidence="6">
    <location>
        <position position="281"/>
    </location>
</feature>
<accession>A0A6L7GEW2</accession>
<dbReference type="InterPro" id="IPR022398">
    <property type="entry name" value="Peptidase_S8_His-AS"/>
</dbReference>
<dbReference type="GO" id="GO:0004252">
    <property type="term" value="F:serine-type endopeptidase activity"/>
    <property type="evidence" value="ECO:0007669"/>
    <property type="project" value="UniProtKB-UniRule"/>
</dbReference>
<dbReference type="Gene3D" id="3.40.50.200">
    <property type="entry name" value="Peptidase S8/S53 domain"/>
    <property type="match status" value="1"/>
</dbReference>
<dbReference type="InterPro" id="IPR015500">
    <property type="entry name" value="Peptidase_S8_subtilisin-rel"/>
</dbReference>
<proteinExistence type="inferred from homology"/>
<evidence type="ECO:0000313" key="9">
    <source>
        <dbReference type="Proteomes" id="UP000473531"/>
    </source>
</evidence>
<evidence type="ECO:0000256" key="6">
    <source>
        <dbReference type="PROSITE-ProRule" id="PRU01240"/>
    </source>
</evidence>
<name>A0A6L7GEW2_9SPHN</name>
<organism evidence="8 9">
    <name type="scientific">Allopontixanthobacter confluentis</name>
    <dbReference type="NCBI Taxonomy" id="1849021"/>
    <lineage>
        <taxon>Bacteria</taxon>
        <taxon>Pseudomonadati</taxon>
        <taxon>Pseudomonadota</taxon>
        <taxon>Alphaproteobacteria</taxon>
        <taxon>Sphingomonadales</taxon>
        <taxon>Erythrobacteraceae</taxon>
        <taxon>Allopontixanthobacter</taxon>
    </lineage>
</organism>
<keyword evidence="5 6" id="KW-0720">Serine protease</keyword>
<keyword evidence="9" id="KW-1185">Reference proteome</keyword>
<dbReference type="Pfam" id="PF00082">
    <property type="entry name" value="Peptidase_S8"/>
    <property type="match status" value="1"/>
</dbReference>
<evidence type="ECO:0000256" key="1">
    <source>
        <dbReference type="ARBA" id="ARBA00011073"/>
    </source>
</evidence>
<dbReference type="InterPro" id="IPR050131">
    <property type="entry name" value="Peptidase_S8_subtilisin-like"/>
</dbReference>
<dbReference type="PRINTS" id="PR00723">
    <property type="entry name" value="SUBTILISIN"/>
</dbReference>
<gene>
    <name evidence="8" type="ORF">GRI44_07015</name>
</gene>
<dbReference type="InterPro" id="IPR036852">
    <property type="entry name" value="Peptidase_S8/S53_dom_sf"/>
</dbReference>
<dbReference type="InterPro" id="IPR023828">
    <property type="entry name" value="Peptidase_S8_Ser-AS"/>
</dbReference>
<reference evidence="8 9" key="1">
    <citation type="submission" date="2019-12" db="EMBL/GenBank/DDBJ databases">
        <title>Genomic-based taxomic classification of the family Erythrobacteraceae.</title>
        <authorList>
            <person name="Xu L."/>
        </authorList>
    </citation>
    <scope>NUCLEOTIDE SEQUENCE [LARGE SCALE GENOMIC DNA]</scope>
    <source>
        <strain evidence="8 9">KCTC 52259</strain>
    </source>
</reference>
<sequence>MPCEPNCAPVPPPTGFVITPKDQQPQRSVNDTAEYRANYSGKEYINALYALDNGWTGQGVLVGVMDDGIKEVGELEGQISDLSKDFGVITAGGVESNRNVIGDDRSEHGTAVAGIIAARKDGAGTMGIAPDAKLVALRVDDYNADTNTEMFGRQMSAAIRYAADNGVKIINMSLVPQTPLADAKPNSIMVDAVTYLKDNGGLLVTSAGNDAESSPRNSVNVTTANAEAWLFVAAINGNSKNYDIAGYSNHCGVVASRCVTAVGSNITVGLNNQLTGFAGTSSAAPQVSALAALILSKWTQLNGVDAGNIIINTARDIGAPGVDEVFGAGLIDIKAALSPINPTLSNGSKQTALAGSYMVIGSAFGAASGPSADPAPNGGSNTPADGGSIQTAFNDITVLDAYGRDYSGNLSGLVVKPATSDGHWLRRRLEAQSNAGSAALITPGASATIGYTAYRFGMGQNDVSYQLTNANFAYRMGSTTITASLNSDDNVMDDVMGLAPTTDAMFAYSPLAQTSIGINRPLGEGRLGLIVYAGAQQNTSVSGAVLQWKHTAGSVKMGILTEAGTVFGTQVGAGAMRFSDGAQTAFIEAASAFDFGIWTLEGYGSLGATRLNLADDMLITRADTLATGRFGITASRPLFDGVMSFGVAQPLVALSGKATVTTGTGYDLSTRNLIFTDRKVNLSGKIHPLLMIGYERIAERSALRFGATSNVGGQDIRLSATYRLKLDRGN</sequence>
<dbReference type="PROSITE" id="PS51892">
    <property type="entry name" value="SUBTILASE"/>
    <property type="match status" value="1"/>
</dbReference>
<dbReference type="SUPFAM" id="SSF52743">
    <property type="entry name" value="Subtilisin-like"/>
    <property type="match status" value="1"/>
</dbReference>
<dbReference type="InterPro" id="IPR034061">
    <property type="entry name" value="Peptidases_S8_Autotransporter"/>
</dbReference>
<dbReference type="OrthoDB" id="5405281at2"/>
<dbReference type="EMBL" id="WTYU01000001">
    <property type="protein sequence ID" value="MXP14499.1"/>
    <property type="molecule type" value="Genomic_DNA"/>
</dbReference>
<evidence type="ECO:0000256" key="3">
    <source>
        <dbReference type="ARBA" id="ARBA00022729"/>
    </source>
</evidence>
<dbReference type="InterPro" id="IPR000209">
    <property type="entry name" value="Peptidase_S8/S53_dom"/>
</dbReference>